<dbReference type="EMBL" id="KV744927">
    <property type="protein sequence ID" value="OCK81258.1"/>
    <property type="molecule type" value="Genomic_DNA"/>
</dbReference>
<dbReference type="OrthoDB" id="10599017at2759"/>
<keyword evidence="3" id="KW-1185">Reference proteome</keyword>
<evidence type="ECO:0000313" key="2">
    <source>
        <dbReference type="EMBL" id="OCK81258.1"/>
    </source>
</evidence>
<evidence type="ECO:0000313" key="3">
    <source>
        <dbReference type="Proteomes" id="UP000250266"/>
    </source>
</evidence>
<protein>
    <submittedName>
        <fullName evidence="2">Uncharacterized protein</fullName>
    </submittedName>
</protein>
<feature type="region of interest" description="Disordered" evidence="1">
    <location>
        <begin position="164"/>
        <end position="186"/>
    </location>
</feature>
<dbReference type="AlphaFoldDB" id="A0A8E2JG47"/>
<reference evidence="2 3" key="1">
    <citation type="journal article" date="2016" name="Nat. Commun.">
        <title>Ectomycorrhizal ecology is imprinted in the genome of the dominant symbiotic fungus Cenococcum geophilum.</title>
        <authorList>
            <consortium name="DOE Joint Genome Institute"/>
            <person name="Peter M."/>
            <person name="Kohler A."/>
            <person name="Ohm R.A."/>
            <person name="Kuo A."/>
            <person name="Krutzmann J."/>
            <person name="Morin E."/>
            <person name="Arend M."/>
            <person name="Barry K.W."/>
            <person name="Binder M."/>
            <person name="Choi C."/>
            <person name="Clum A."/>
            <person name="Copeland A."/>
            <person name="Grisel N."/>
            <person name="Haridas S."/>
            <person name="Kipfer T."/>
            <person name="LaButti K."/>
            <person name="Lindquist E."/>
            <person name="Lipzen A."/>
            <person name="Maire R."/>
            <person name="Meier B."/>
            <person name="Mihaltcheva S."/>
            <person name="Molinier V."/>
            <person name="Murat C."/>
            <person name="Poggeler S."/>
            <person name="Quandt C.A."/>
            <person name="Sperisen C."/>
            <person name="Tritt A."/>
            <person name="Tisserant E."/>
            <person name="Crous P.W."/>
            <person name="Henrissat B."/>
            <person name="Nehls U."/>
            <person name="Egli S."/>
            <person name="Spatafora J.W."/>
            <person name="Grigoriev I.V."/>
            <person name="Martin F.M."/>
        </authorList>
    </citation>
    <scope>NUCLEOTIDE SEQUENCE [LARGE SCALE GENOMIC DNA]</scope>
    <source>
        <strain evidence="2 3">CBS 459.81</strain>
    </source>
</reference>
<name>A0A8E2JG47_9PEZI</name>
<proteinExistence type="predicted"/>
<accession>A0A8E2JG47</accession>
<sequence>MKSIWSTKGQKDALRFANTVVRRIVRSLFETETRDKGVPVALVIWLRYGSARRTNNSHSSTMANLNDYVRFNFYGLDPSTHLQRFIKVLSRCSTPTSKELIWDPCYMLPLDYRRNRRMLAETFLFGGAYHFIYSIEENPGFRHLLYLFQGESIHNLERVVSQHQGVQGIGNDEENDERSHQAPHCQ</sequence>
<organism evidence="2 3">
    <name type="scientific">Lepidopterella palustris CBS 459.81</name>
    <dbReference type="NCBI Taxonomy" id="1314670"/>
    <lineage>
        <taxon>Eukaryota</taxon>
        <taxon>Fungi</taxon>
        <taxon>Dikarya</taxon>
        <taxon>Ascomycota</taxon>
        <taxon>Pezizomycotina</taxon>
        <taxon>Dothideomycetes</taxon>
        <taxon>Pleosporomycetidae</taxon>
        <taxon>Mytilinidiales</taxon>
        <taxon>Argynnaceae</taxon>
        <taxon>Lepidopterella</taxon>
    </lineage>
</organism>
<dbReference type="Proteomes" id="UP000250266">
    <property type="component" value="Unassembled WGS sequence"/>
</dbReference>
<evidence type="ECO:0000256" key="1">
    <source>
        <dbReference type="SAM" id="MobiDB-lite"/>
    </source>
</evidence>
<gene>
    <name evidence="2" type="ORF">K432DRAFT_403950</name>
</gene>